<dbReference type="InterPro" id="IPR011990">
    <property type="entry name" value="TPR-like_helical_dom_sf"/>
</dbReference>
<evidence type="ECO:0000313" key="4">
    <source>
        <dbReference type="EMBL" id="QHJ12531.1"/>
    </source>
</evidence>
<evidence type="ECO:0000313" key="5">
    <source>
        <dbReference type="Proteomes" id="UP000464524"/>
    </source>
</evidence>
<accession>A0A857JNE1</accession>
<keyword evidence="3" id="KW-1133">Transmembrane helix</keyword>
<feature type="compositionally biased region" description="Polar residues" evidence="2">
    <location>
        <begin position="84"/>
        <end position="99"/>
    </location>
</feature>
<evidence type="ECO:0000256" key="2">
    <source>
        <dbReference type="SAM" id="MobiDB-lite"/>
    </source>
</evidence>
<dbReference type="SMART" id="SM00028">
    <property type="entry name" value="TPR"/>
    <property type="match status" value="3"/>
</dbReference>
<proteinExistence type="predicted"/>
<dbReference type="OrthoDB" id="5406098at2"/>
<dbReference type="EMBL" id="CP047656">
    <property type="protein sequence ID" value="QHJ12531.1"/>
    <property type="molecule type" value="Genomic_DNA"/>
</dbReference>
<dbReference type="PROSITE" id="PS50005">
    <property type="entry name" value="TPR"/>
    <property type="match status" value="1"/>
</dbReference>
<sequence>MSVVNKMLQDLEARQSASESVSADYQPPKRNVGKLAWIVLLLLTVVLIVLGGYYWSVLNSDTSNQITNKPVASALLEDEDAVSAQAQKPTSDTLANGSAPQKVVWIEPDAPAPTSAIAETTNTQNVSSEKQTSHTQNTSTKPDNTAESLLTDPETPRLASAKQADSGSNEQPKAVFSKQTNHTRYAEAGLKQTINQALRDGKTLIAISGLQKLLSTDPNNLRIRKKLASLLFAENRLQEAQALLTEGVASQPEQHDLRLMLARLFAQQDNPSKALSLLLEVSPSLVLHSDYYAYRGALAQQMENYAQAQQDYQKLVNAEPQQAKWWLGLGIAQDSSGDKTQALVSYQKADNEQQLTPQVIRFVRQRLNDLVGIE</sequence>
<feature type="region of interest" description="Disordered" evidence="2">
    <location>
        <begin position="82"/>
        <end position="101"/>
    </location>
</feature>
<feature type="compositionally biased region" description="Polar residues" evidence="2">
    <location>
        <begin position="163"/>
        <end position="180"/>
    </location>
</feature>
<feature type="compositionally biased region" description="Polar residues" evidence="2">
    <location>
        <begin position="119"/>
        <end position="148"/>
    </location>
</feature>
<gene>
    <name evidence="4" type="ORF">FX988_02788</name>
</gene>
<feature type="region of interest" description="Disordered" evidence="2">
    <location>
        <begin position="119"/>
        <end position="180"/>
    </location>
</feature>
<feature type="transmembrane region" description="Helical" evidence="3">
    <location>
        <begin position="35"/>
        <end position="55"/>
    </location>
</feature>
<protein>
    <submittedName>
        <fullName evidence="4">Beta-barrel assembly-enhancing protease</fullName>
        <ecNumber evidence="4">3.4.-.-</ecNumber>
    </submittedName>
</protein>
<feature type="repeat" description="TPR" evidence="1">
    <location>
        <begin position="289"/>
        <end position="322"/>
    </location>
</feature>
<dbReference type="InterPro" id="IPR019734">
    <property type="entry name" value="TPR_rpt"/>
</dbReference>
<keyword evidence="3" id="KW-0812">Transmembrane</keyword>
<dbReference type="AlphaFoldDB" id="A0A857JNE1"/>
<dbReference type="Proteomes" id="UP000464524">
    <property type="component" value="Chromosome"/>
</dbReference>
<keyword evidence="4" id="KW-0378">Hydrolase</keyword>
<dbReference type="GO" id="GO:0006508">
    <property type="term" value="P:proteolysis"/>
    <property type="evidence" value="ECO:0007669"/>
    <property type="project" value="UniProtKB-KW"/>
</dbReference>
<keyword evidence="4" id="KW-0645">Protease</keyword>
<keyword evidence="1" id="KW-0802">TPR repeat</keyword>
<dbReference type="SUPFAM" id="SSF48452">
    <property type="entry name" value="TPR-like"/>
    <property type="match status" value="1"/>
</dbReference>
<dbReference type="EC" id="3.4.-.-" evidence="4"/>
<dbReference type="KEGG" id="pmes:FX988_02788"/>
<evidence type="ECO:0000256" key="3">
    <source>
        <dbReference type="SAM" id="Phobius"/>
    </source>
</evidence>
<evidence type="ECO:0000256" key="1">
    <source>
        <dbReference type="PROSITE-ProRule" id="PRU00339"/>
    </source>
</evidence>
<keyword evidence="5" id="KW-1185">Reference proteome</keyword>
<dbReference type="GO" id="GO:0008233">
    <property type="term" value="F:peptidase activity"/>
    <property type="evidence" value="ECO:0007669"/>
    <property type="project" value="UniProtKB-KW"/>
</dbReference>
<dbReference type="Pfam" id="PF14559">
    <property type="entry name" value="TPR_19"/>
    <property type="match status" value="1"/>
</dbReference>
<reference evidence="4 5" key="1">
    <citation type="submission" date="2019-12" db="EMBL/GenBank/DDBJ databases">
        <title>Genome sequencing and assembly of endphytes of Porphyra tenera.</title>
        <authorList>
            <person name="Park J.M."/>
            <person name="Shin R."/>
            <person name="Jo S.H."/>
        </authorList>
    </citation>
    <scope>NUCLEOTIDE SEQUENCE [LARGE SCALE GENOMIC DNA]</scope>
    <source>
        <strain evidence="4 5">GPM4</strain>
    </source>
</reference>
<dbReference type="RefSeq" id="WP_160180672.1">
    <property type="nucleotide sequence ID" value="NZ_CP047656.1"/>
</dbReference>
<dbReference type="Gene3D" id="1.25.40.10">
    <property type="entry name" value="Tetratricopeptide repeat domain"/>
    <property type="match status" value="2"/>
</dbReference>
<dbReference type="Pfam" id="PF13432">
    <property type="entry name" value="TPR_16"/>
    <property type="match status" value="1"/>
</dbReference>
<name>A0A857JNE1_9ALTE</name>
<organism evidence="4 5">
    <name type="scientific">Paraglaciecola mesophila</name>
    <dbReference type="NCBI Taxonomy" id="197222"/>
    <lineage>
        <taxon>Bacteria</taxon>
        <taxon>Pseudomonadati</taxon>
        <taxon>Pseudomonadota</taxon>
        <taxon>Gammaproteobacteria</taxon>
        <taxon>Alteromonadales</taxon>
        <taxon>Alteromonadaceae</taxon>
        <taxon>Paraglaciecola</taxon>
    </lineage>
</organism>
<keyword evidence="3" id="KW-0472">Membrane</keyword>